<name>A0A7J9EYB3_9ROSI</name>
<gene>
    <name evidence="1" type="ORF">Gotri_005684</name>
</gene>
<dbReference type="AlphaFoldDB" id="A0A7J9EYB3"/>
<comment type="caution">
    <text evidence="1">The sequence shown here is derived from an EMBL/GenBank/DDBJ whole genome shotgun (WGS) entry which is preliminary data.</text>
</comment>
<evidence type="ECO:0000313" key="1">
    <source>
        <dbReference type="EMBL" id="MBA0777694.1"/>
    </source>
</evidence>
<dbReference type="EMBL" id="JABEZW010000010">
    <property type="protein sequence ID" value="MBA0777694.1"/>
    <property type="molecule type" value="Genomic_DNA"/>
</dbReference>
<reference evidence="1 2" key="1">
    <citation type="journal article" date="2019" name="Genome Biol. Evol.">
        <title>Insights into the evolution of the New World diploid cottons (Gossypium, subgenus Houzingenia) based on genome sequencing.</title>
        <authorList>
            <person name="Grover C.E."/>
            <person name="Arick M.A. 2nd"/>
            <person name="Thrash A."/>
            <person name="Conover J.L."/>
            <person name="Sanders W.S."/>
            <person name="Peterson D.G."/>
            <person name="Frelichowski J.E."/>
            <person name="Scheffler J.A."/>
            <person name="Scheffler B.E."/>
            <person name="Wendel J.F."/>
        </authorList>
    </citation>
    <scope>NUCLEOTIDE SEQUENCE [LARGE SCALE GENOMIC DNA]</scope>
    <source>
        <strain evidence="1">8</strain>
        <tissue evidence="1">Leaf</tissue>
    </source>
</reference>
<proteinExistence type="predicted"/>
<protein>
    <submittedName>
        <fullName evidence="1">Uncharacterized protein</fullName>
    </submittedName>
</protein>
<accession>A0A7J9EYB3</accession>
<keyword evidence="2" id="KW-1185">Reference proteome</keyword>
<dbReference type="Proteomes" id="UP000593568">
    <property type="component" value="Unassembled WGS sequence"/>
</dbReference>
<organism evidence="1 2">
    <name type="scientific">Gossypium trilobum</name>
    <dbReference type="NCBI Taxonomy" id="34281"/>
    <lineage>
        <taxon>Eukaryota</taxon>
        <taxon>Viridiplantae</taxon>
        <taxon>Streptophyta</taxon>
        <taxon>Embryophyta</taxon>
        <taxon>Tracheophyta</taxon>
        <taxon>Spermatophyta</taxon>
        <taxon>Magnoliopsida</taxon>
        <taxon>eudicotyledons</taxon>
        <taxon>Gunneridae</taxon>
        <taxon>Pentapetalae</taxon>
        <taxon>rosids</taxon>
        <taxon>malvids</taxon>
        <taxon>Malvales</taxon>
        <taxon>Malvaceae</taxon>
        <taxon>Malvoideae</taxon>
        <taxon>Gossypium</taxon>
    </lineage>
</organism>
<evidence type="ECO:0000313" key="2">
    <source>
        <dbReference type="Proteomes" id="UP000593568"/>
    </source>
</evidence>
<sequence>MSQLHNHKHRSQTKMIPHFQRIIKKEISDGSEQISISLTDATTLLGKTYGLLALN</sequence>